<gene>
    <name evidence="3" type="ORF">Vau01_064460</name>
</gene>
<accession>A0A8J4E1L8</accession>
<dbReference type="InterPro" id="IPR024983">
    <property type="entry name" value="CHAT_dom"/>
</dbReference>
<dbReference type="Pfam" id="PF12770">
    <property type="entry name" value="CHAT"/>
    <property type="match status" value="1"/>
</dbReference>
<proteinExistence type="predicted"/>
<evidence type="ECO:0000313" key="4">
    <source>
        <dbReference type="Proteomes" id="UP000612585"/>
    </source>
</evidence>
<dbReference type="InterPro" id="IPR011990">
    <property type="entry name" value="TPR-like_helical_dom_sf"/>
</dbReference>
<dbReference type="Gene3D" id="1.25.40.10">
    <property type="entry name" value="Tetratricopeptide repeat domain"/>
    <property type="match status" value="1"/>
</dbReference>
<feature type="domain" description="CHAT" evidence="2">
    <location>
        <begin position="591"/>
        <end position="814"/>
    </location>
</feature>
<evidence type="ECO:0000259" key="2">
    <source>
        <dbReference type="Pfam" id="PF12770"/>
    </source>
</evidence>
<sequence length="834" mass="89843">MAAATAVELHRRAQQETERGRHAVARRLLHRALGLNPDPVSRARILITLAYQEADRMPATGLDLLDQAEALPDLPPQLQGLVASQRGLLHLRAGMVNEASVSFDRAASLLDDSTPEILGRNLLNRGLVHTRCGRHRAARADYARCAELARRHGLVLLAAKAAHNLGYLYLLSGDVPAALRAMDDVASVLSTQSAAHAAVYHTDRAQVLLAAGLFGEADEDLARSAELYQAADLRHDQAVTELERAQLALREERWTDADKLAVRARRRFAKRGAAYWEMLSSHVVLAAGVGAGKHQGVASQATQLAARLAAIGLVDDARAARRTAAFAALEDTSPDAVARAEELAAGAMRARRGDSIATRLHLRRLRAALAHARGDAARAQRERVVALNELHRHQASFGSLDLQTATGGHARRLARDGLTWALRTGRPAAVFAWAERARALSARLPTVHPPADERAAVLLEELRHARRELRMQVQSGRVDPDLRSRCTELEQDIRRRSWYLPGPMQTIAPAPLSRVREHLASASATLVAHLIIGGRLFALIVTARRQEVRDLGPAEPAVEAGRRLRSDLDMLALEALPGPLRETIRAASRSALRRLDELLWQPLQDVVADGPLLLAPSAGLVTTPWPLIPTIRGRAVAVVASVTGWLAHRGQTPVENPTVALAAGPEIDRAADELRLLRLVWSLPATKELSTTADVRAAAINADILHVAAHGTHEPDNPLFSHLHLADGPLFGYELEQLPRLPAHVVLSACELGLAGARAGDETLGMTVALLHGGARSVVAGVAQVSDRIACRVAPAHHAALRRRLSPAAALAGAIAMLDREDDPPPLVCFGAGW</sequence>
<dbReference type="Proteomes" id="UP000612585">
    <property type="component" value="Unassembled WGS sequence"/>
</dbReference>
<dbReference type="EMBL" id="BOPG01000044">
    <property type="protein sequence ID" value="GIJ58930.1"/>
    <property type="molecule type" value="Genomic_DNA"/>
</dbReference>
<evidence type="ECO:0000313" key="3">
    <source>
        <dbReference type="EMBL" id="GIJ58930.1"/>
    </source>
</evidence>
<evidence type="ECO:0000256" key="1">
    <source>
        <dbReference type="SAM" id="MobiDB-lite"/>
    </source>
</evidence>
<comment type="caution">
    <text evidence="3">The sequence shown here is derived from an EMBL/GenBank/DDBJ whole genome shotgun (WGS) entry which is preliminary data.</text>
</comment>
<reference evidence="3" key="1">
    <citation type="submission" date="2021-01" db="EMBL/GenBank/DDBJ databases">
        <title>Whole genome shotgun sequence of Virgisporangium aurantiacum NBRC 16421.</title>
        <authorList>
            <person name="Komaki H."/>
            <person name="Tamura T."/>
        </authorList>
    </citation>
    <scope>NUCLEOTIDE SEQUENCE</scope>
    <source>
        <strain evidence="3">NBRC 16421</strain>
    </source>
</reference>
<protein>
    <submittedName>
        <fullName evidence="3">CHAT domain-containing protein</fullName>
    </submittedName>
</protein>
<dbReference type="AlphaFoldDB" id="A0A8J4E1L8"/>
<organism evidence="3 4">
    <name type="scientific">Virgisporangium aurantiacum</name>
    <dbReference type="NCBI Taxonomy" id="175570"/>
    <lineage>
        <taxon>Bacteria</taxon>
        <taxon>Bacillati</taxon>
        <taxon>Actinomycetota</taxon>
        <taxon>Actinomycetes</taxon>
        <taxon>Micromonosporales</taxon>
        <taxon>Micromonosporaceae</taxon>
        <taxon>Virgisporangium</taxon>
    </lineage>
</organism>
<dbReference type="SMART" id="SM00028">
    <property type="entry name" value="TPR"/>
    <property type="match status" value="5"/>
</dbReference>
<feature type="region of interest" description="Disordered" evidence="1">
    <location>
        <begin position="1"/>
        <end position="20"/>
    </location>
</feature>
<dbReference type="SUPFAM" id="SSF48452">
    <property type="entry name" value="TPR-like"/>
    <property type="match status" value="1"/>
</dbReference>
<dbReference type="InterPro" id="IPR019734">
    <property type="entry name" value="TPR_rpt"/>
</dbReference>
<dbReference type="RefSeq" id="WP_204000447.1">
    <property type="nucleotide sequence ID" value="NZ_BOPG01000044.1"/>
</dbReference>
<keyword evidence="4" id="KW-1185">Reference proteome</keyword>
<name>A0A8J4E1L8_9ACTN</name>
<feature type="compositionally biased region" description="Basic and acidic residues" evidence="1">
    <location>
        <begin position="8"/>
        <end position="20"/>
    </location>
</feature>